<keyword evidence="1" id="KW-0472">Membrane</keyword>
<dbReference type="AlphaFoldDB" id="A0A5E8CHV3"/>
<gene>
    <name evidence="2" type="ORF">CPAV1605_362</name>
</gene>
<feature type="transmembrane region" description="Helical" evidence="1">
    <location>
        <begin position="144"/>
        <end position="162"/>
    </location>
</feature>
<accession>A0A5E8CHV3</accession>
<sequence>MIPKIGKSLFNTQEIKSVNSNIQYYQNSISSFAYLIASFYLLLYTKYTLINSYIIFLLFIMGIISYLWWAKQNEIIHIFDILIYSSLILIIGLKIKVKIHEINESQFFIYNIIFLISLLLLLNLNRLNIIKIINVISGIYSFIYLYYNESFLVVSILCLSIFLKLVDSLKLFKLSLISGTALFHILSAVGYLLLLK</sequence>
<evidence type="ECO:0008006" key="3">
    <source>
        <dbReference type="Google" id="ProtNLM"/>
    </source>
</evidence>
<reference evidence="2" key="1">
    <citation type="submission" date="2019-09" db="EMBL/GenBank/DDBJ databases">
        <authorList>
            <person name="Needham M D."/>
        </authorList>
    </citation>
    <scope>NUCLEOTIDE SEQUENCE</scope>
</reference>
<organism evidence="2">
    <name type="scientific">seawater metagenome</name>
    <dbReference type="NCBI Taxonomy" id="1561972"/>
    <lineage>
        <taxon>unclassified sequences</taxon>
        <taxon>metagenomes</taxon>
        <taxon>ecological metagenomes</taxon>
    </lineage>
</organism>
<protein>
    <recommendedName>
        <fullName evidence="3">YhhN-like protein</fullName>
    </recommendedName>
</protein>
<feature type="transmembrane region" description="Helical" evidence="1">
    <location>
        <begin position="174"/>
        <end position="194"/>
    </location>
</feature>
<evidence type="ECO:0000313" key="2">
    <source>
        <dbReference type="EMBL" id="VVU94637.1"/>
    </source>
</evidence>
<dbReference type="EMBL" id="CABVLZ010000001">
    <property type="protein sequence ID" value="VVU94637.1"/>
    <property type="molecule type" value="Genomic_DNA"/>
</dbReference>
<feature type="transmembrane region" description="Helical" evidence="1">
    <location>
        <begin position="75"/>
        <end position="95"/>
    </location>
</feature>
<keyword evidence="1" id="KW-0812">Transmembrane</keyword>
<evidence type="ECO:0000256" key="1">
    <source>
        <dbReference type="SAM" id="Phobius"/>
    </source>
</evidence>
<feature type="transmembrane region" description="Helical" evidence="1">
    <location>
        <begin position="50"/>
        <end position="69"/>
    </location>
</feature>
<proteinExistence type="predicted"/>
<feature type="transmembrane region" description="Helical" evidence="1">
    <location>
        <begin position="107"/>
        <end position="124"/>
    </location>
</feature>
<name>A0A5E8CHV3_9ZZZZ</name>
<feature type="transmembrane region" description="Helical" evidence="1">
    <location>
        <begin position="24"/>
        <end position="43"/>
    </location>
</feature>
<keyword evidence="1" id="KW-1133">Transmembrane helix</keyword>